<evidence type="ECO:0000256" key="3">
    <source>
        <dbReference type="ARBA" id="ARBA00022553"/>
    </source>
</evidence>
<dbReference type="PANTHER" id="PTHR18359:SF0">
    <property type="entry name" value="U3 SMALL NUCLEOLAR RNA-ASSOCIATED PROTEIN 18 HOMOLOG"/>
    <property type="match status" value="1"/>
</dbReference>
<feature type="compositionally biased region" description="Polar residues" evidence="10">
    <location>
        <begin position="36"/>
        <end position="52"/>
    </location>
</feature>
<evidence type="ECO:0000256" key="6">
    <source>
        <dbReference type="ARBA" id="ARBA00023242"/>
    </source>
</evidence>
<keyword evidence="6" id="KW-0539">Nucleus</keyword>
<evidence type="ECO:0000256" key="9">
    <source>
        <dbReference type="PROSITE-ProRule" id="PRU00221"/>
    </source>
</evidence>
<proteinExistence type="inferred from homology"/>
<dbReference type="Gene3D" id="2.130.10.10">
    <property type="entry name" value="YVTN repeat-like/Quinoprotein amine dehydrogenase"/>
    <property type="match status" value="1"/>
</dbReference>
<dbReference type="Pfam" id="PF00400">
    <property type="entry name" value="WD40"/>
    <property type="match status" value="2"/>
</dbReference>
<dbReference type="InterPro" id="IPR045161">
    <property type="entry name" value="Utp18"/>
</dbReference>
<sequence length="591" mass="66673">MDMDAAPTTIMISQNVPLRHTYPDSSKKRRRPVQKKGQQNGLNFVDKINNNSADEDEGGSDDSEDKKNFGTQARGMGRMARKRKNRREREDKLQMEKDSIEKKRLESLLFGAGHDLTEFGNEFEEDPDEKKHETLAWFTDKSQRGFDRTDEREEEEEEPREPVWSDEEEAQAKVDITQVNRLRKLRKEETEGFISGTDYVSRLRFQHARLNPGTQWANLDKKRAGSYSDSELESELEKELRVRISEGFGNEDDILRSNEELVVRSKEKLLPGLLEYSRLRDANMEDPSNAVVQCVEFHRNAQLLLTAGLDKKLKFFQIDGKRNPKIQSIFIEDLPIHKASFLPDGSQAIIAGRRKYFYSLDVVNGKLDRVLGLIGREEKSLENFEVSPDSSLIAFLGSEGYIMLVSTKTKQLIGTLKMNGSVRAAAFADNGNQLLSSGGDGQVYHWDLRTRRCLHRGVDEGCVKSSALSVSSDSKLFAAGSDSGIVNIYNRDEFLGGVKRPIKSLTNLVTVADNLKFNVDSQILAICSRMKRDSLKLVHLPSCTVFSNWPSPKTPLQYVHSLDFSPGGGLLAAGNAAGKVLLFKLHHYPRP</sequence>
<feature type="compositionally biased region" description="Acidic residues" evidence="10">
    <location>
        <begin position="152"/>
        <end position="168"/>
    </location>
</feature>
<feature type="compositionally biased region" description="Acidic residues" evidence="10">
    <location>
        <begin position="53"/>
        <end position="63"/>
    </location>
</feature>
<evidence type="ECO:0000256" key="2">
    <source>
        <dbReference type="ARBA" id="ARBA00022552"/>
    </source>
</evidence>
<dbReference type="SMART" id="SM00320">
    <property type="entry name" value="WD40"/>
    <property type="match status" value="4"/>
</dbReference>
<dbReference type="PROSITE" id="PS50082">
    <property type="entry name" value="WD_REPEATS_2"/>
    <property type="match status" value="1"/>
</dbReference>
<dbReference type="SUPFAM" id="SSF50978">
    <property type="entry name" value="WD40 repeat-like"/>
    <property type="match status" value="1"/>
</dbReference>
<protein>
    <recommendedName>
        <fullName evidence="8">U3 small nucleolar RNA-associated protein 18 homolog</fullName>
    </recommendedName>
</protein>
<keyword evidence="2" id="KW-0698">rRNA processing</keyword>
<keyword evidence="4 9" id="KW-0853">WD repeat</keyword>
<comment type="subcellular location">
    <subcellularLocation>
        <location evidence="1">Nucleus</location>
        <location evidence="1">Nucleolus</location>
    </subcellularLocation>
</comment>
<evidence type="ECO:0000256" key="7">
    <source>
        <dbReference type="ARBA" id="ARBA00025767"/>
    </source>
</evidence>
<keyword evidence="3" id="KW-0597">Phosphoprotein</keyword>
<dbReference type="AlphaFoldDB" id="A0A0D6R0E3"/>
<accession>A0A0D6R0E3</accession>
<feature type="region of interest" description="Disordered" evidence="10">
    <location>
        <begin position="141"/>
        <end position="168"/>
    </location>
</feature>
<dbReference type="EMBL" id="GCKF01037985">
    <property type="protein sequence ID" value="JAG96279.1"/>
    <property type="molecule type" value="Transcribed_RNA"/>
</dbReference>
<dbReference type="GO" id="GO:0032040">
    <property type="term" value="C:small-subunit processome"/>
    <property type="evidence" value="ECO:0007669"/>
    <property type="project" value="TreeGrafter"/>
</dbReference>
<evidence type="ECO:0000256" key="4">
    <source>
        <dbReference type="ARBA" id="ARBA00022574"/>
    </source>
</evidence>
<evidence type="ECO:0000256" key="10">
    <source>
        <dbReference type="SAM" id="MobiDB-lite"/>
    </source>
</evidence>
<feature type="compositionally biased region" description="Basic and acidic residues" evidence="10">
    <location>
        <begin position="87"/>
        <end position="98"/>
    </location>
</feature>
<dbReference type="InterPro" id="IPR015943">
    <property type="entry name" value="WD40/YVTN_repeat-like_dom_sf"/>
</dbReference>
<feature type="region of interest" description="Disordered" evidence="10">
    <location>
        <begin position="1"/>
        <end position="98"/>
    </location>
</feature>
<organism evidence="11">
    <name type="scientific">Araucaria cunninghamii</name>
    <name type="common">Hoop pine</name>
    <name type="synonym">Moreton Bay pine</name>
    <dbReference type="NCBI Taxonomy" id="56994"/>
    <lineage>
        <taxon>Eukaryota</taxon>
        <taxon>Viridiplantae</taxon>
        <taxon>Streptophyta</taxon>
        <taxon>Embryophyta</taxon>
        <taxon>Tracheophyta</taxon>
        <taxon>Spermatophyta</taxon>
        <taxon>Pinopsida</taxon>
        <taxon>Pinidae</taxon>
        <taxon>Conifers II</taxon>
        <taxon>Araucariales</taxon>
        <taxon>Araucariaceae</taxon>
        <taxon>Araucaria</taxon>
    </lineage>
</organism>
<evidence type="ECO:0000256" key="8">
    <source>
        <dbReference type="ARBA" id="ARBA00074442"/>
    </source>
</evidence>
<reference evidence="11" key="1">
    <citation type="submission" date="2015-03" db="EMBL/GenBank/DDBJ databases">
        <title>A transcriptome of Araucaria cunninghamii, an australian fine timber species.</title>
        <authorList>
            <person name="Jing Yi C.J.Y."/>
            <person name="Yin San L.Y.S."/>
            <person name="Abdul Karim S.S."/>
            <person name="Wan Azmi N.N."/>
            <person name="Hercus R.R."/>
            <person name="Croft L.L."/>
        </authorList>
    </citation>
    <scope>NUCLEOTIDE SEQUENCE</scope>
    <source>
        <strain evidence="11">MI0301</strain>
        <tissue evidence="11">Leaf</tissue>
    </source>
</reference>
<evidence type="ECO:0000256" key="5">
    <source>
        <dbReference type="ARBA" id="ARBA00022737"/>
    </source>
</evidence>
<evidence type="ECO:0000256" key="1">
    <source>
        <dbReference type="ARBA" id="ARBA00004604"/>
    </source>
</evidence>
<dbReference type="FunFam" id="2.130.10.10:FF:000121">
    <property type="entry name" value="U3 small nucleolar RNA-associated protein 18 homolog"/>
    <property type="match status" value="1"/>
</dbReference>
<dbReference type="PANTHER" id="PTHR18359">
    <property type="entry name" value="WD-REPEAT PROTEIN-RELATED"/>
    <property type="match status" value="1"/>
</dbReference>
<evidence type="ECO:0000313" key="11">
    <source>
        <dbReference type="EMBL" id="JAG96279.1"/>
    </source>
</evidence>
<dbReference type="InterPro" id="IPR001680">
    <property type="entry name" value="WD40_rpt"/>
</dbReference>
<feature type="compositionally biased region" description="Basic and acidic residues" evidence="10">
    <location>
        <begin position="141"/>
        <end position="151"/>
    </location>
</feature>
<keyword evidence="5" id="KW-0677">Repeat</keyword>
<dbReference type="GO" id="GO:0006364">
    <property type="term" value="P:rRNA processing"/>
    <property type="evidence" value="ECO:0007669"/>
    <property type="project" value="UniProtKB-KW"/>
</dbReference>
<dbReference type="GO" id="GO:0034388">
    <property type="term" value="C:Pwp2p-containing subcomplex of 90S preribosome"/>
    <property type="evidence" value="ECO:0007669"/>
    <property type="project" value="TreeGrafter"/>
</dbReference>
<comment type="similarity">
    <text evidence="7">Belongs to the WD repeat UTP18 family.</text>
</comment>
<dbReference type="InterPro" id="IPR036322">
    <property type="entry name" value="WD40_repeat_dom_sf"/>
</dbReference>
<feature type="repeat" description="WD" evidence="9">
    <location>
        <begin position="415"/>
        <end position="456"/>
    </location>
</feature>
<name>A0A0D6R0E3_ARACU</name>